<gene>
    <name evidence="2" type="ORF">ACFP3V_11960</name>
</gene>
<dbReference type="PANTHER" id="PTHR11695">
    <property type="entry name" value="ALCOHOL DEHYDROGENASE RELATED"/>
    <property type="match status" value="1"/>
</dbReference>
<keyword evidence="3" id="KW-1185">Reference proteome</keyword>
<dbReference type="SUPFAM" id="SSF50129">
    <property type="entry name" value="GroES-like"/>
    <property type="match status" value="1"/>
</dbReference>
<dbReference type="RefSeq" id="WP_380582837.1">
    <property type="nucleotide sequence ID" value="NZ_JBHSQJ010000046.1"/>
</dbReference>
<dbReference type="Pfam" id="PF13602">
    <property type="entry name" value="ADH_zinc_N_2"/>
    <property type="match status" value="1"/>
</dbReference>
<dbReference type="InterPro" id="IPR050700">
    <property type="entry name" value="YIM1/Zinc_Alcohol_DH_Fams"/>
</dbReference>
<dbReference type="SMART" id="SM00829">
    <property type="entry name" value="PKS_ER"/>
    <property type="match status" value="1"/>
</dbReference>
<dbReference type="InterPro" id="IPR013154">
    <property type="entry name" value="ADH-like_N"/>
</dbReference>
<proteinExistence type="predicted"/>
<dbReference type="Gene3D" id="3.40.50.720">
    <property type="entry name" value="NAD(P)-binding Rossmann-like Domain"/>
    <property type="match status" value="1"/>
</dbReference>
<name>A0ABW1G351_9ACTN</name>
<feature type="domain" description="Enoyl reductase (ER)" evidence="1">
    <location>
        <begin position="13"/>
        <end position="309"/>
    </location>
</feature>
<dbReference type="PANTHER" id="PTHR11695:SF294">
    <property type="entry name" value="RETICULON-4-INTERACTING PROTEIN 1, MITOCHONDRIAL"/>
    <property type="match status" value="1"/>
</dbReference>
<dbReference type="InterPro" id="IPR020843">
    <property type="entry name" value="ER"/>
</dbReference>
<evidence type="ECO:0000313" key="2">
    <source>
        <dbReference type="EMBL" id="MFC5907927.1"/>
    </source>
</evidence>
<evidence type="ECO:0000259" key="1">
    <source>
        <dbReference type="SMART" id="SM00829"/>
    </source>
</evidence>
<sequence>MSTMKAIRFHTYGDSDVLRYEETARPEPAAGEVLVEVAATSFNPLDAALRAGYMSGVFPLALPHVPGLDVAGRVAALGEGVTRWQVGDQVFGPVPPLSDGAAAEFVAVPQDLLAAAPESIPLTDAAAIPLVGVTAWQAVFEHAGIEAGQRVLVNGAGGIGGIAVQLAKRAGAYVIATASPRSADAVRALGADEVIDYTVTSPAKAITEPVDAVLNTVAASEADMAALTGLVKDGGVIVSLTTPAAGDTARDVRGVNMQTRGDANQLANLAKLVDAGELRIEISARYPLAETATVHDIYARGDIRGKVLLTP</sequence>
<dbReference type="SUPFAM" id="SSF51735">
    <property type="entry name" value="NAD(P)-binding Rossmann-fold domains"/>
    <property type="match status" value="1"/>
</dbReference>
<dbReference type="InterPro" id="IPR036291">
    <property type="entry name" value="NAD(P)-bd_dom_sf"/>
</dbReference>
<organism evidence="2 3">
    <name type="scientific">Streptacidiphilus monticola</name>
    <dbReference type="NCBI Taxonomy" id="2161674"/>
    <lineage>
        <taxon>Bacteria</taxon>
        <taxon>Bacillati</taxon>
        <taxon>Actinomycetota</taxon>
        <taxon>Actinomycetes</taxon>
        <taxon>Kitasatosporales</taxon>
        <taxon>Streptomycetaceae</taxon>
        <taxon>Streptacidiphilus</taxon>
    </lineage>
</organism>
<dbReference type="Proteomes" id="UP001596174">
    <property type="component" value="Unassembled WGS sequence"/>
</dbReference>
<dbReference type="CDD" id="cd05289">
    <property type="entry name" value="MDR_like_2"/>
    <property type="match status" value="1"/>
</dbReference>
<dbReference type="EMBL" id="JBHSQJ010000046">
    <property type="protein sequence ID" value="MFC5907927.1"/>
    <property type="molecule type" value="Genomic_DNA"/>
</dbReference>
<comment type="caution">
    <text evidence="2">The sequence shown here is derived from an EMBL/GenBank/DDBJ whole genome shotgun (WGS) entry which is preliminary data.</text>
</comment>
<dbReference type="Pfam" id="PF08240">
    <property type="entry name" value="ADH_N"/>
    <property type="match status" value="1"/>
</dbReference>
<dbReference type="Gene3D" id="3.90.180.10">
    <property type="entry name" value="Medium-chain alcohol dehydrogenases, catalytic domain"/>
    <property type="match status" value="1"/>
</dbReference>
<protein>
    <submittedName>
        <fullName evidence="2">NADP-dependent oxidoreductase</fullName>
        <ecNumber evidence="2">1.-.-.-</ecNumber>
    </submittedName>
</protein>
<dbReference type="InterPro" id="IPR011032">
    <property type="entry name" value="GroES-like_sf"/>
</dbReference>
<dbReference type="EC" id="1.-.-.-" evidence="2"/>
<dbReference type="GO" id="GO:0016491">
    <property type="term" value="F:oxidoreductase activity"/>
    <property type="evidence" value="ECO:0007669"/>
    <property type="project" value="UniProtKB-KW"/>
</dbReference>
<evidence type="ECO:0000313" key="3">
    <source>
        <dbReference type="Proteomes" id="UP001596174"/>
    </source>
</evidence>
<accession>A0ABW1G351</accession>
<reference evidence="3" key="1">
    <citation type="journal article" date="2019" name="Int. J. Syst. Evol. Microbiol.">
        <title>The Global Catalogue of Microorganisms (GCM) 10K type strain sequencing project: providing services to taxonomists for standard genome sequencing and annotation.</title>
        <authorList>
            <consortium name="The Broad Institute Genomics Platform"/>
            <consortium name="The Broad Institute Genome Sequencing Center for Infectious Disease"/>
            <person name="Wu L."/>
            <person name="Ma J."/>
        </authorList>
    </citation>
    <scope>NUCLEOTIDE SEQUENCE [LARGE SCALE GENOMIC DNA]</scope>
    <source>
        <strain evidence="3">JCM 4816</strain>
    </source>
</reference>
<keyword evidence="2" id="KW-0560">Oxidoreductase</keyword>